<organism evidence="5 6">
    <name type="scientific">Ruminococcus hominis</name>
    <dbReference type="NCBI Taxonomy" id="2763065"/>
    <lineage>
        <taxon>Bacteria</taxon>
        <taxon>Bacillati</taxon>
        <taxon>Bacillota</taxon>
        <taxon>Clostridia</taxon>
        <taxon>Eubacteriales</taxon>
        <taxon>Oscillospiraceae</taxon>
        <taxon>Ruminococcus</taxon>
    </lineage>
</organism>
<protein>
    <submittedName>
        <fullName evidence="5">AraC family transcriptional regulator</fullName>
    </submittedName>
</protein>
<keyword evidence="3" id="KW-0804">Transcription</keyword>
<dbReference type="PANTHER" id="PTHR43280">
    <property type="entry name" value="ARAC-FAMILY TRANSCRIPTIONAL REGULATOR"/>
    <property type="match status" value="1"/>
</dbReference>
<gene>
    <name evidence="5" type="ORF">H8S40_12575</name>
</gene>
<dbReference type="Gene3D" id="1.10.10.60">
    <property type="entry name" value="Homeodomain-like"/>
    <property type="match status" value="2"/>
</dbReference>
<reference evidence="5 6" key="1">
    <citation type="submission" date="2020-08" db="EMBL/GenBank/DDBJ databases">
        <title>Genome public.</title>
        <authorList>
            <person name="Liu C."/>
            <person name="Sun Q."/>
        </authorList>
    </citation>
    <scope>NUCLEOTIDE SEQUENCE [LARGE SCALE GENOMIC DNA]</scope>
    <source>
        <strain evidence="5 6">NSJ-13</strain>
    </source>
</reference>
<evidence type="ECO:0000256" key="2">
    <source>
        <dbReference type="ARBA" id="ARBA00023125"/>
    </source>
</evidence>
<dbReference type="Pfam" id="PF12833">
    <property type="entry name" value="HTH_18"/>
    <property type="match status" value="1"/>
</dbReference>
<feature type="domain" description="HTH araC/xylS-type" evidence="4">
    <location>
        <begin position="164"/>
        <end position="263"/>
    </location>
</feature>
<dbReference type="InterPro" id="IPR018060">
    <property type="entry name" value="HTH_AraC"/>
</dbReference>
<keyword evidence="6" id="KW-1185">Reference proteome</keyword>
<dbReference type="InterPro" id="IPR009057">
    <property type="entry name" value="Homeodomain-like_sf"/>
</dbReference>
<dbReference type="SUPFAM" id="SSF51215">
    <property type="entry name" value="Regulatory protein AraC"/>
    <property type="match status" value="1"/>
</dbReference>
<evidence type="ECO:0000256" key="1">
    <source>
        <dbReference type="ARBA" id="ARBA00023015"/>
    </source>
</evidence>
<dbReference type="EMBL" id="JACOPE010000001">
    <property type="protein sequence ID" value="MBC5684362.1"/>
    <property type="molecule type" value="Genomic_DNA"/>
</dbReference>
<dbReference type="InterPro" id="IPR003313">
    <property type="entry name" value="AraC-bd"/>
</dbReference>
<dbReference type="PROSITE" id="PS01124">
    <property type="entry name" value="HTH_ARAC_FAMILY_2"/>
    <property type="match status" value="1"/>
</dbReference>
<dbReference type="SMART" id="SM00342">
    <property type="entry name" value="HTH_ARAC"/>
    <property type="match status" value="1"/>
</dbReference>
<keyword evidence="1" id="KW-0805">Transcription regulation</keyword>
<dbReference type="PROSITE" id="PS00041">
    <property type="entry name" value="HTH_ARAC_FAMILY_1"/>
    <property type="match status" value="1"/>
</dbReference>
<dbReference type="PANTHER" id="PTHR43280:SF2">
    <property type="entry name" value="HTH-TYPE TRANSCRIPTIONAL REGULATOR EXSA"/>
    <property type="match status" value="1"/>
</dbReference>
<dbReference type="Gene3D" id="2.60.120.10">
    <property type="entry name" value="Jelly Rolls"/>
    <property type="match status" value="1"/>
</dbReference>
<evidence type="ECO:0000313" key="6">
    <source>
        <dbReference type="Proteomes" id="UP000631576"/>
    </source>
</evidence>
<evidence type="ECO:0000259" key="4">
    <source>
        <dbReference type="PROSITE" id="PS01124"/>
    </source>
</evidence>
<dbReference type="InterPro" id="IPR014710">
    <property type="entry name" value="RmlC-like_jellyroll"/>
</dbReference>
<dbReference type="Pfam" id="PF02311">
    <property type="entry name" value="AraC_binding"/>
    <property type="match status" value="1"/>
</dbReference>
<dbReference type="RefSeq" id="WP_117990091.1">
    <property type="nucleotide sequence ID" value="NZ_JACOPE010000001.1"/>
</dbReference>
<evidence type="ECO:0000256" key="3">
    <source>
        <dbReference type="ARBA" id="ARBA00023163"/>
    </source>
</evidence>
<sequence>MLANFEKRNYNGKERVWTGRYRNLQNLPHWHLESELIYVESGEIIVSDNHEKYPLATGDAIFLQGGDIHYIKSSPDSIVAIILFDSSLLSGILKEHRLAGAKLEHSYPIKEYFEKMQIELKSQKMFYDLKLRSLITDLMIEIFRKEELAAQIQPEKHSSIDNYKNLLSEIETKYDYITFSDAADFMKLSEPYFSKFFRKVSGMTFSQYLNAVRLEHAIELLKNNTEHLAITEIAAKCGFDTIRHFNRVFKDITGMSPRQMPSDYVLDVRPIRTISDAFNPTLQNSELL</sequence>
<accession>A0ABR7GA98</accession>
<dbReference type="SUPFAM" id="SSF46689">
    <property type="entry name" value="Homeodomain-like"/>
    <property type="match status" value="1"/>
</dbReference>
<dbReference type="Proteomes" id="UP000631576">
    <property type="component" value="Unassembled WGS sequence"/>
</dbReference>
<proteinExistence type="predicted"/>
<dbReference type="InterPro" id="IPR018062">
    <property type="entry name" value="HTH_AraC-typ_CS"/>
</dbReference>
<dbReference type="InterPro" id="IPR037923">
    <property type="entry name" value="HTH-like"/>
</dbReference>
<keyword evidence="2" id="KW-0238">DNA-binding</keyword>
<evidence type="ECO:0000313" key="5">
    <source>
        <dbReference type="EMBL" id="MBC5684362.1"/>
    </source>
</evidence>
<comment type="caution">
    <text evidence="5">The sequence shown here is derived from an EMBL/GenBank/DDBJ whole genome shotgun (WGS) entry which is preliminary data.</text>
</comment>
<name>A0ABR7GA98_9FIRM</name>